<dbReference type="Gene3D" id="3.40.50.150">
    <property type="entry name" value="Vaccinia Virus protein VP39"/>
    <property type="match status" value="1"/>
</dbReference>
<dbReference type="GO" id="GO:0008168">
    <property type="term" value="F:methyltransferase activity"/>
    <property type="evidence" value="ECO:0007669"/>
    <property type="project" value="UniProtKB-KW"/>
</dbReference>
<evidence type="ECO:0000313" key="6">
    <source>
        <dbReference type="Proteomes" id="UP000625079"/>
    </source>
</evidence>
<sequence>MSLSKAFNERLTELKFHPAVLAVRQIKKRLADSGPALRLKFNTQKRDEIIGEYKRGSSVQDIIDFTKHHMGTGSCQIETEISSALDYIAASAPKTVVEIGTLNGGTSLLFGRFLPTMETMICIDLHVKNKEMLKLLATPKQHWTFFDMPSYADDSVRRVERFLAGRQIDTLFIDGDHRYEGVKQDFLCYRPFVREGGIILFHDICESSGNTSAWAGGVPQLWRELSPHYEHREFIQNRSQEGFGIGALKYTRAANPFPSA</sequence>
<dbReference type="InterPro" id="IPR029063">
    <property type="entry name" value="SAM-dependent_MTases_sf"/>
</dbReference>
<keyword evidence="1" id="KW-0489">Methyltransferase</keyword>
<dbReference type="SUPFAM" id="SSF53335">
    <property type="entry name" value="S-adenosyl-L-methionine-dependent methyltransferases"/>
    <property type="match status" value="1"/>
</dbReference>
<evidence type="ECO:0008006" key="7">
    <source>
        <dbReference type="Google" id="ProtNLM"/>
    </source>
</evidence>
<evidence type="ECO:0000313" key="4">
    <source>
        <dbReference type="EMBL" id="QOZ62578.1"/>
    </source>
</evidence>
<gene>
    <name evidence="3" type="ORF">GCM10010987_65600</name>
    <name evidence="4" type="ORF">XH86_30400</name>
</gene>
<dbReference type="PANTHER" id="PTHR40048">
    <property type="entry name" value="RHAMNOSYL O-METHYLTRANSFERASE"/>
    <property type="match status" value="1"/>
</dbReference>
<dbReference type="RefSeq" id="WP_210326187.1">
    <property type="nucleotide sequence ID" value="NZ_BMHC01000021.1"/>
</dbReference>
<dbReference type="Proteomes" id="UP000625079">
    <property type="component" value="Unassembled WGS sequence"/>
</dbReference>
<protein>
    <recommendedName>
        <fullName evidence="7">Class I SAM-dependent methyltransferase</fullName>
    </recommendedName>
</protein>
<dbReference type="EMBL" id="BMHC01000021">
    <property type="protein sequence ID" value="GGI31676.1"/>
    <property type="molecule type" value="Genomic_DNA"/>
</dbReference>
<dbReference type="AlphaFoldDB" id="A0A410VCT5"/>
<proteinExistence type="predicted"/>
<dbReference type="Proteomes" id="UP000593880">
    <property type="component" value="Chromosome"/>
</dbReference>
<reference evidence="3" key="3">
    <citation type="submission" date="2022-12" db="EMBL/GenBank/DDBJ databases">
        <authorList>
            <person name="Sun Q."/>
            <person name="Zhou Y."/>
        </authorList>
    </citation>
    <scope>NUCLEOTIDE SEQUENCE</scope>
    <source>
        <strain evidence="3">CGMCC 1.15034</strain>
    </source>
</reference>
<keyword evidence="5" id="KW-1185">Reference proteome</keyword>
<reference evidence="4 5" key="2">
    <citation type="submission" date="2018-06" db="EMBL/GenBank/DDBJ databases">
        <title>Comparative genomics of rhizobia nodulating Arachis hypogaea in China.</title>
        <authorList>
            <person name="Li Y."/>
        </authorList>
    </citation>
    <scope>NUCLEOTIDE SEQUENCE [LARGE SCALE GENOMIC DNA]</scope>
    <source>
        <strain evidence="4 5">CCBAU 51658</strain>
    </source>
</reference>
<dbReference type="Pfam" id="PF13578">
    <property type="entry name" value="Methyltransf_24"/>
    <property type="match status" value="1"/>
</dbReference>
<dbReference type="GO" id="GO:0032259">
    <property type="term" value="P:methylation"/>
    <property type="evidence" value="ECO:0007669"/>
    <property type="project" value="UniProtKB-KW"/>
</dbReference>
<accession>A0A410VCT5</accession>
<dbReference type="EMBL" id="CP030057">
    <property type="protein sequence ID" value="QOZ62578.1"/>
    <property type="molecule type" value="Genomic_DNA"/>
</dbReference>
<evidence type="ECO:0000313" key="3">
    <source>
        <dbReference type="EMBL" id="GGI31676.1"/>
    </source>
</evidence>
<name>A0A410VCT5_9BRAD</name>
<evidence type="ECO:0000256" key="1">
    <source>
        <dbReference type="ARBA" id="ARBA00022603"/>
    </source>
</evidence>
<evidence type="ECO:0000256" key="2">
    <source>
        <dbReference type="ARBA" id="ARBA00022679"/>
    </source>
</evidence>
<dbReference type="PANTHER" id="PTHR40048:SF1">
    <property type="entry name" value="RHAMNOSYL O-METHYLTRANSFERASE"/>
    <property type="match status" value="1"/>
</dbReference>
<evidence type="ECO:0000313" key="5">
    <source>
        <dbReference type="Proteomes" id="UP000593880"/>
    </source>
</evidence>
<reference evidence="3" key="1">
    <citation type="journal article" date="2014" name="Int. J. Syst. Evol. Microbiol.">
        <title>Complete genome sequence of Corynebacterium casei LMG S-19264T (=DSM 44701T), isolated from a smear-ripened cheese.</title>
        <authorList>
            <consortium name="US DOE Joint Genome Institute (JGI-PGF)"/>
            <person name="Walter F."/>
            <person name="Albersmeier A."/>
            <person name="Kalinowski J."/>
            <person name="Ruckert C."/>
        </authorList>
    </citation>
    <scope>NUCLEOTIDE SEQUENCE</scope>
    <source>
        <strain evidence="3">CGMCC 1.15034</strain>
    </source>
</reference>
<keyword evidence="2" id="KW-0808">Transferase</keyword>
<dbReference type="GO" id="GO:0005886">
    <property type="term" value="C:plasma membrane"/>
    <property type="evidence" value="ECO:0007669"/>
    <property type="project" value="TreeGrafter"/>
</dbReference>
<organism evidence="3 6">
    <name type="scientific">Bradyrhizobium guangdongense</name>
    <dbReference type="NCBI Taxonomy" id="1325090"/>
    <lineage>
        <taxon>Bacteria</taxon>
        <taxon>Pseudomonadati</taxon>
        <taxon>Pseudomonadota</taxon>
        <taxon>Alphaproteobacteria</taxon>
        <taxon>Hyphomicrobiales</taxon>
        <taxon>Nitrobacteraceae</taxon>
        <taxon>Bradyrhizobium</taxon>
    </lineage>
</organism>